<comment type="subcellular location">
    <subcellularLocation>
        <location evidence="1">Cytoplasm</location>
    </subcellularLocation>
    <subcellularLocation>
        <location evidence="2">Nucleus</location>
        <location evidence="2">Nucleolus</location>
    </subcellularLocation>
</comment>
<evidence type="ECO:0000259" key="10">
    <source>
        <dbReference type="Pfam" id="PF03725"/>
    </source>
</evidence>
<dbReference type="InterPro" id="IPR020568">
    <property type="entry name" value="Ribosomal_Su5_D2-typ_SF"/>
</dbReference>
<dbReference type="InterPro" id="IPR036345">
    <property type="entry name" value="ExoRNase_PH_dom2_sf"/>
</dbReference>
<dbReference type="InterPro" id="IPR001247">
    <property type="entry name" value="ExoRNase_PH_dom1"/>
</dbReference>
<dbReference type="Pfam" id="PF03725">
    <property type="entry name" value="RNase_PH_C"/>
    <property type="match status" value="1"/>
</dbReference>
<comment type="caution">
    <text evidence="11">The sequence shown here is derived from an EMBL/GenBank/DDBJ whole genome shotgun (WGS) entry which is preliminary data.</text>
</comment>
<dbReference type="FunFam" id="3.30.230.70:FF:000004">
    <property type="entry name" value="Exosome complex component Rrp41"/>
    <property type="match status" value="1"/>
</dbReference>
<dbReference type="GO" id="GO:0016075">
    <property type="term" value="P:rRNA catabolic process"/>
    <property type="evidence" value="ECO:0007669"/>
    <property type="project" value="TreeGrafter"/>
</dbReference>
<evidence type="ECO:0000313" key="12">
    <source>
        <dbReference type="Proteomes" id="UP000245591"/>
    </source>
</evidence>
<dbReference type="GO" id="GO:0005730">
    <property type="term" value="C:nucleolus"/>
    <property type="evidence" value="ECO:0007669"/>
    <property type="project" value="UniProtKB-SubCell"/>
</dbReference>
<name>A0A2U1JD84_SMIAN</name>
<dbReference type="Gene3D" id="3.30.230.70">
    <property type="entry name" value="GHMP Kinase, N-terminal domain"/>
    <property type="match status" value="1"/>
</dbReference>
<dbReference type="GO" id="GO:0000176">
    <property type="term" value="C:nuclear exosome (RNase complex)"/>
    <property type="evidence" value="ECO:0007669"/>
    <property type="project" value="TreeGrafter"/>
</dbReference>
<evidence type="ECO:0000256" key="5">
    <source>
        <dbReference type="ARBA" id="ARBA00022835"/>
    </source>
</evidence>
<dbReference type="Pfam" id="PF01138">
    <property type="entry name" value="RNase_PH"/>
    <property type="match status" value="1"/>
</dbReference>
<dbReference type="Proteomes" id="UP000245591">
    <property type="component" value="Unassembled WGS sequence"/>
</dbReference>
<reference evidence="11 12" key="1">
    <citation type="journal article" date="2018" name="MBio">
        <title>Comparative Genomics Reveals the Core Gene Toolbox for the Fungus-Insect Symbiosis.</title>
        <authorList>
            <person name="Wang Y."/>
            <person name="Stata M."/>
            <person name="Wang W."/>
            <person name="Stajich J.E."/>
            <person name="White M.M."/>
            <person name="Moncalvo J.M."/>
        </authorList>
    </citation>
    <scope>NUCLEOTIDE SEQUENCE [LARGE SCALE GENOMIC DNA]</scope>
    <source>
        <strain evidence="11 12">AUS-126-30</strain>
    </source>
</reference>
<dbReference type="PANTHER" id="PTHR11953">
    <property type="entry name" value="EXOSOME COMPLEX COMPONENT"/>
    <property type="match status" value="1"/>
</dbReference>
<evidence type="ECO:0000256" key="2">
    <source>
        <dbReference type="ARBA" id="ARBA00004604"/>
    </source>
</evidence>
<comment type="similarity">
    <text evidence="3">Belongs to the RNase PH family.</text>
</comment>
<feature type="domain" description="Exoribonuclease phosphorolytic" evidence="10">
    <location>
        <begin position="230"/>
        <end position="294"/>
    </location>
</feature>
<dbReference type="GO" id="GO:0034475">
    <property type="term" value="P:U4 snRNA 3'-end processing"/>
    <property type="evidence" value="ECO:0007669"/>
    <property type="project" value="TreeGrafter"/>
</dbReference>
<proteinExistence type="inferred from homology"/>
<evidence type="ECO:0000256" key="7">
    <source>
        <dbReference type="ARBA" id="ARBA00077929"/>
    </source>
</evidence>
<protein>
    <recommendedName>
        <fullName evidence="7">Ribosomal RNA-processing protein 41</fullName>
    </recommendedName>
</protein>
<dbReference type="SUPFAM" id="SSF54211">
    <property type="entry name" value="Ribosomal protein S5 domain 2-like"/>
    <property type="match status" value="1"/>
</dbReference>
<feature type="region of interest" description="Disordered" evidence="8">
    <location>
        <begin position="1"/>
        <end position="26"/>
    </location>
</feature>
<dbReference type="AlphaFoldDB" id="A0A2U1JD84"/>
<feature type="domain" description="Exoribonuclease phosphorolytic" evidence="9">
    <location>
        <begin position="97"/>
        <end position="227"/>
    </location>
</feature>
<accession>A0A2U1JD84</accession>
<dbReference type="GO" id="GO:0003723">
    <property type="term" value="F:RNA binding"/>
    <property type="evidence" value="ECO:0007669"/>
    <property type="project" value="TreeGrafter"/>
</dbReference>
<dbReference type="InterPro" id="IPR015847">
    <property type="entry name" value="ExoRNase_PH_dom2"/>
</dbReference>
<sequence length="321" mass="35074">MTHNSNVDKTSFKKNSSTIDNDQNGHLLMNPDSVNNEEISTNFDGADNSENIEHSLSALNAIGNENISTGVGIDDSSSRNELVNPEGLRVDGRRANELRKITCKSNVIDYADGSSYYEQGNTKVLVGVFGPRESKQRGVIQSTQVVFNVEFSMAPFSTGERRKRSKNDKRLLEIAAIVKQTFEPVILGNLFSRSQIDVFIHLLQQDGGMLEASINATCLALIDAGIPMIDYVCACAAGYTSGFPLLDLNLSEENSFETPNLTVAILPRSEKIALIQLKSILSVDKLGDVLELAKVGCQFVHKKLDQTVKTSTADLINKIST</sequence>
<gene>
    <name evidence="11" type="ORF">BB558_000772</name>
</gene>
<organism evidence="11 12">
    <name type="scientific">Smittium angustum</name>
    <dbReference type="NCBI Taxonomy" id="133377"/>
    <lineage>
        <taxon>Eukaryota</taxon>
        <taxon>Fungi</taxon>
        <taxon>Fungi incertae sedis</taxon>
        <taxon>Zoopagomycota</taxon>
        <taxon>Kickxellomycotina</taxon>
        <taxon>Harpellomycetes</taxon>
        <taxon>Harpellales</taxon>
        <taxon>Legeriomycetaceae</taxon>
        <taxon>Smittium</taxon>
    </lineage>
</organism>
<evidence type="ECO:0000256" key="3">
    <source>
        <dbReference type="ARBA" id="ARBA00006678"/>
    </source>
</evidence>
<dbReference type="InterPro" id="IPR050080">
    <property type="entry name" value="RNase_PH"/>
</dbReference>
<evidence type="ECO:0000256" key="6">
    <source>
        <dbReference type="ARBA" id="ARBA00063066"/>
    </source>
</evidence>
<dbReference type="GO" id="GO:0071028">
    <property type="term" value="P:nuclear mRNA surveillance"/>
    <property type="evidence" value="ECO:0007669"/>
    <property type="project" value="TreeGrafter"/>
</dbReference>
<evidence type="ECO:0000256" key="4">
    <source>
        <dbReference type="ARBA" id="ARBA00022490"/>
    </source>
</evidence>
<feature type="compositionally biased region" description="Polar residues" evidence="8">
    <location>
        <begin position="1"/>
        <end position="24"/>
    </location>
</feature>
<dbReference type="GO" id="GO:0000177">
    <property type="term" value="C:cytoplasmic exosome (RNase complex)"/>
    <property type="evidence" value="ECO:0007669"/>
    <property type="project" value="TreeGrafter"/>
</dbReference>
<dbReference type="PANTHER" id="PTHR11953:SF0">
    <property type="entry name" value="EXOSOME COMPLEX COMPONENT RRP41"/>
    <property type="match status" value="1"/>
</dbReference>
<dbReference type="EMBL" id="MBFU01000034">
    <property type="protein sequence ID" value="PWA03066.1"/>
    <property type="molecule type" value="Genomic_DNA"/>
</dbReference>
<dbReference type="GO" id="GO:0071051">
    <property type="term" value="P:poly(A)-dependent snoRNA 3'-end processing"/>
    <property type="evidence" value="ECO:0007669"/>
    <property type="project" value="TreeGrafter"/>
</dbReference>
<evidence type="ECO:0000313" key="11">
    <source>
        <dbReference type="EMBL" id="PWA03066.1"/>
    </source>
</evidence>
<dbReference type="SUPFAM" id="SSF55666">
    <property type="entry name" value="Ribonuclease PH domain 2-like"/>
    <property type="match status" value="1"/>
</dbReference>
<evidence type="ECO:0000259" key="9">
    <source>
        <dbReference type="Pfam" id="PF01138"/>
    </source>
</evidence>
<comment type="subunit">
    <text evidence="6">Component of the RNA exosome complex. Specifically part of the catalytically inactive RNA exosome core complex (Exo-9) which may associate with the catalytic subunits RRP6 and DIS3 in cytoplasmic- and nuclear-specific RNA exosome complex forms. Exo-9 is formed by a hexameric base ring of RNase PH domain-containing subunits and a cap ring consisting of CSL4, RRP4 and RRP40.</text>
</comment>
<keyword evidence="12" id="KW-1185">Reference proteome</keyword>
<keyword evidence="4" id="KW-0963">Cytoplasm</keyword>
<evidence type="ECO:0000256" key="1">
    <source>
        <dbReference type="ARBA" id="ARBA00004496"/>
    </source>
</evidence>
<keyword evidence="5" id="KW-0271">Exosome</keyword>
<evidence type="ECO:0000256" key="8">
    <source>
        <dbReference type="SAM" id="MobiDB-lite"/>
    </source>
</evidence>
<dbReference type="InterPro" id="IPR027408">
    <property type="entry name" value="PNPase/RNase_PH_dom_sf"/>
</dbReference>
<dbReference type="CDD" id="cd11370">
    <property type="entry name" value="RNase_PH_RRP41"/>
    <property type="match status" value="1"/>
</dbReference>